<feature type="compositionally biased region" description="Gly residues" evidence="1">
    <location>
        <begin position="336"/>
        <end position="351"/>
    </location>
</feature>
<dbReference type="Gene3D" id="3.30.750.140">
    <property type="match status" value="1"/>
</dbReference>
<name>Q2SBW3_HAHCH</name>
<keyword evidence="3" id="KW-0969">Cilium</keyword>
<keyword evidence="4" id="KW-1185">Reference proteome</keyword>
<dbReference type="CDD" id="cd17470">
    <property type="entry name" value="T3SS_Flik_C"/>
    <property type="match status" value="1"/>
</dbReference>
<protein>
    <submittedName>
        <fullName evidence="3">Flagellar hook-length control protein</fullName>
    </submittedName>
</protein>
<dbReference type="HOGENOM" id="CLU_731078_0_0_6"/>
<feature type="compositionally biased region" description="Low complexity" evidence="1">
    <location>
        <begin position="10"/>
        <end position="22"/>
    </location>
</feature>
<evidence type="ECO:0000256" key="1">
    <source>
        <dbReference type="SAM" id="MobiDB-lite"/>
    </source>
</evidence>
<gene>
    <name evidence="3" type="primary">fliK</name>
    <name evidence="3" type="ordered locus">HCH_05183</name>
</gene>
<evidence type="ECO:0000313" key="3">
    <source>
        <dbReference type="EMBL" id="ABC31861.1"/>
    </source>
</evidence>
<evidence type="ECO:0000313" key="4">
    <source>
        <dbReference type="Proteomes" id="UP000000238"/>
    </source>
</evidence>
<keyword evidence="3" id="KW-0966">Cell projection</keyword>
<dbReference type="PANTHER" id="PTHR37533:SF2">
    <property type="entry name" value="FLAGELLAR HOOK-LENGTH CONTROL PROTEIN"/>
    <property type="match status" value="1"/>
</dbReference>
<proteinExistence type="predicted"/>
<dbReference type="EMBL" id="CP000155">
    <property type="protein sequence ID" value="ABC31861.1"/>
    <property type="molecule type" value="Genomic_DNA"/>
</dbReference>
<accession>Q2SBW3</accession>
<dbReference type="PANTHER" id="PTHR37533">
    <property type="entry name" value="FLAGELLAR HOOK-LENGTH CONTROL PROTEIN"/>
    <property type="match status" value="1"/>
</dbReference>
<evidence type="ECO:0000259" key="2">
    <source>
        <dbReference type="Pfam" id="PF02120"/>
    </source>
</evidence>
<dbReference type="AlphaFoldDB" id="Q2SBW3"/>
<dbReference type="eggNOG" id="COG3144">
    <property type="taxonomic scope" value="Bacteria"/>
</dbReference>
<feature type="domain" description="Flagellar hook-length control protein-like C-terminal" evidence="2">
    <location>
        <begin position="253"/>
        <end position="335"/>
    </location>
</feature>
<organism evidence="3 4">
    <name type="scientific">Hahella chejuensis (strain KCTC 2396)</name>
    <dbReference type="NCBI Taxonomy" id="349521"/>
    <lineage>
        <taxon>Bacteria</taxon>
        <taxon>Pseudomonadati</taxon>
        <taxon>Pseudomonadota</taxon>
        <taxon>Gammaproteobacteria</taxon>
        <taxon>Oceanospirillales</taxon>
        <taxon>Hahellaceae</taxon>
        <taxon>Hahella</taxon>
    </lineage>
</organism>
<feature type="compositionally biased region" description="Basic and acidic residues" evidence="1">
    <location>
        <begin position="33"/>
        <end position="71"/>
    </location>
</feature>
<dbReference type="STRING" id="349521.HCH_05183"/>
<feature type="region of interest" description="Disordered" evidence="1">
    <location>
        <begin position="1"/>
        <end position="80"/>
    </location>
</feature>
<dbReference type="KEGG" id="hch:HCH_05183"/>
<reference evidence="3 4" key="1">
    <citation type="journal article" date="2005" name="Nucleic Acids Res.">
        <title>Genomic blueprint of Hahella chejuensis, a marine microbe producing an algicidal agent.</title>
        <authorList>
            <person name="Jeong H."/>
            <person name="Yim J.H."/>
            <person name="Lee C."/>
            <person name="Choi S.-H."/>
            <person name="Park Y.K."/>
            <person name="Yoon S.H."/>
            <person name="Hur C.-G."/>
            <person name="Kang H.-Y."/>
            <person name="Kim D."/>
            <person name="Lee H.H."/>
            <person name="Park K.H."/>
            <person name="Park S.-H."/>
            <person name="Park H.-S."/>
            <person name="Lee H.K."/>
            <person name="Oh T.K."/>
            <person name="Kim J.F."/>
        </authorList>
    </citation>
    <scope>NUCLEOTIDE SEQUENCE [LARGE SCALE GENOMIC DNA]</scope>
    <source>
        <strain evidence="3 4">KCTC 2396</strain>
    </source>
</reference>
<dbReference type="InterPro" id="IPR021136">
    <property type="entry name" value="Flagellar_hook_control-like_C"/>
</dbReference>
<dbReference type="InterPro" id="IPR038610">
    <property type="entry name" value="FliK-like_C_sf"/>
</dbReference>
<feature type="region of interest" description="Disordered" evidence="1">
    <location>
        <begin position="326"/>
        <end position="353"/>
    </location>
</feature>
<sequence>MDSSVAFIDVPKVAPKSSPKPSGNQRGEANAMNDKEDRFSEVLDREVADKTDKVDKKDVKAEKGDERKAPVDAEASEDAATVAQAALADMDQTASQSGVNLPSGEQTITEGDEISIEGMALAELSVDKEEGADPTGQNALTPLARAVHDAVEEVEGDAETVVGDKKGGEQIKLTQALAANGNSGGREAGADGEALDAALLKLAESQSAAKPGALQGVAANIRAEFKVDAAAPPYVTTLQQPVQGDDWGEGMAQKVVWFVGQKIQSASVHLNPPELGPIEMKIHVQKDQAHVQIQSPHAIVRDMAEGTAHRLRELLAEQGLQLSQFDVSSQQQQTGAGSGQESGGADGGLVAGEGDEEGAAALGVEQALATDRMVDYYV</sequence>
<dbReference type="Pfam" id="PF02120">
    <property type="entry name" value="Flg_hook"/>
    <property type="match status" value="1"/>
</dbReference>
<dbReference type="InterPro" id="IPR052563">
    <property type="entry name" value="FliK"/>
</dbReference>
<keyword evidence="3" id="KW-0282">Flagellum</keyword>
<dbReference type="Proteomes" id="UP000000238">
    <property type="component" value="Chromosome"/>
</dbReference>